<dbReference type="PANTHER" id="PTHR38773">
    <property type="entry name" value="PROTEIN SPRT"/>
    <property type="match status" value="1"/>
</dbReference>
<protein>
    <recommendedName>
        <fullName evidence="3 7">Protein SprT</fullName>
    </recommendedName>
</protein>
<organism evidence="9 10">
    <name type="scientific">Conservatibacter flavescens</name>
    <dbReference type="NCBI Taxonomy" id="28161"/>
    <lineage>
        <taxon>Bacteria</taxon>
        <taxon>Pseudomonadati</taxon>
        <taxon>Pseudomonadota</taxon>
        <taxon>Gammaproteobacteria</taxon>
        <taxon>Pasteurellales</taxon>
        <taxon>Pasteurellaceae</taxon>
        <taxon>Conservatibacter</taxon>
    </lineage>
</organism>
<evidence type="ECO:0000259" key="8">
    <source>
        <dbReference type="SMART" id="SM00731"/>
    </source>
</evidence>
<evidence type="ECO:0000313" key="9">
    <source>
        <dbReference type="EMBL" id="PJG84377.1"/>
    </source>
</evidence>
<accession>A0A2M8RZR1</accession>
<feature type="domain" description="SprT-like" evidence="8">
    <location>
        <begin position="14"/>
        <end position="163"/>
    </location>
</feature>
<dbReference type="AlphaFoldDB" id="A0A2M8RZR1"/>
<evidence type="ECO:0000256" key="2">
    <source>
        <dbReference type="ARBA" id="ARBA00006591"/>
    </source>
</evidence>
<dbReference type="InterPro" id="IPR023483">
    <property type="entry name" value="Uncharacterised_SprT"/>
</dbReference>
<keyword evidence="10" id="KW-1185">Reference proteome</keyword>
<evidence type="ECO:0000313" key="10">
    <source>
        <dbReference type="Proteomes" id="UP000229329"/>
    </source>
</evidence>
<dbReference type="OrthoDB" id="267364at2"/>
<evidence type="ECO:0000256" key="3">
    <source>
        <dbReference type="ARBA" id="ARBA00020082"/>
    </source>
</evidence>
<dbReference type="Pfam" id="PF17283">
    <property type="entry name" value="Zn_ribbon_SprT"/>
    <property type="match status" value="1"/>
</dbReference>
<comment type="cofactor">
    <cofactor evidence="7">
        <name>Zn(2+)</name>
        <dbReference type="ChEBI" id="CHEBI:29105"/>
    </cofactor>
    <text evidence="7">Binds 1 zinc ion.</text>
</comment>
<feature type="binding site" evidence="7">
    <location>
        <position position="76"/>
    </location>
    <ligand>
        <name>Zn(2+)</name>
        <dbReference type="ChEBI" id="CHEBI:29105"/>
    </ligand>
</feature>
<evidence type="ECO:0000256" key="6">
    <source>
        <dbReference type="ARBA" id="ARBA00022833"/>
    </source>
</evidence>
<feature type="binding site" evidence="7">
    <location>
        <position position="80"/>
    </location>
    <ligand>
        <name>Zn(2+)</name>
        <dbReference type="ChEBI" id="CHEBI:29105"/>
    </ligand>
</feature>
<dbReference type="Pfam" id="PF10263">
    <property type="entry name" value="SprT-like"/>
    <property type="match status" value="1"/>
</dbReference>
<dbReference type="GO" id="GO:0005737">
    <property type="term" value="C:cytoplasm"/>
    <property type="evidence" value="ECO:0007669"/>
    <property type="project" value="UniProtKB-SubCell"/>
</dbReference>
<evidence type="ECO:0000256" key="1">
    <source>
        <dbReference type="ARBA" id="ARBA00004496"/>
    </source>
</evidence>
<evidence type="ECO:0000256" key="5">
    <source>
        <dbReference type="ARBA" id="ARBA00022723"/>
    </source>
</evidence>
<dbReference type="RefSeq" id="WP_100289710.1">
    <property type="nucleotide sequence ID" value="NZ_PHHA01000034.1"/>
</dbReference>
<name>A0A2M8RZR1_9PAST</name>
<keyword evidence="6 7" id="KW-0862">Zinc</keyword>
<comment type="similarity">
    <text evidence="2 7">Belongs to the SprT family.</text>
</comment>
<dbReference type="PANTHER" id="PTHR38773:SF1">
    <property type="entry name" value="PROTEIN SPRT"/>
    <property type="match status" value="1"/>
</dbReference>
<dbReference type="InterPro" id="IPR035240">
    <property type="entry name" value="SprT_Zn_ribbon"/>
</dbReference>
<reference evidence="9 10" key="1">
    <citation type="submission" date="2017-11" db="EMBL/GenBank/DDBJ databases">
        <title>Reclassification of Bisgaard taxon 7 as Conservatibacter flavescens gen. nov., sp. nov.</title>
        <authorList>
            <person name="Christensen H."/>
        </authorList>
    </citation>
    <scope>NUCLEOTIDE SEQUENCE [LARGE SCALE GENOMIC DNA]</scope>
    <source>
        <strain evidence="9 10">7_4</strain>
    </source>
</reference>
<evidence type="ECO:0000256" key="7">
    <source>
        <dbReference type="HAMAP-Rule" id="MF_00746"/>
    </source>
</evidence>
<comment type="subcellular location">
    <subcellularLocation>
        <location evidence="1 7">Cytoplasm</location>
    </subcellularLocation>
</comment>
<gene>
    <name evidence="7" type="primary">sprT</name>
    <name evidence="9" type="ORF">CVP05_11500</name>
</gene>
<dbReference type="GO" id="GO:0008270">
    <property type="term" value="F:zinc ion binding"/>
    <property type="evidence" value="ECO:0007669"/>
    <property type="project" value="UniProtKB-UniRule"/>
</dbReference>
<proteinExistence type="inferred from homology"/>
<dbReference type="HAMAP" id="MF_00746">
    <property type="entry name" value="SprT"/>
    <property type="match status" value="1"/>
</dbReference>
<dbReference type="InterPro" id="IPR006640">
    <property type="entry name" value="SprT-like_domain"/>
</dbReference>
<keyword evidence="5 7" id="KW-0479">Metal-binding</keyword>
<dbReference type="EMBL" id="PHHA01000034">
    <property type="protein sequence ID" value="PJG84377.1"/>
    <property type="molecule type" value="Genomic_DNA"/>
</dbReference>
<dbReference type="GO" id="GO:0006950">
    <property type="term" value="P:response to stress"/>
    <property type="evidence" value="ECO:0007669"/>
    <property type="project" value="UniProtKB-ARBA"/>
</dbReference>
<comment type="caution">
    <text evidence="9">The sequence shown here is derived from an EMBL/GenBank/DDBJ whole genome shotgun (WGS) entry which is preliminary data.</text>
</comment>
<keyword evidence="4 7" id="KW-0963">Cytoplasm</keyword>
<dbReference type="NCBIfam" id="NF003421">
    <property type="entry name" value="PRK04860.1"/>
    <property type="match status" value="1"/>
</dbReference>
<dbReference type="Proteomes" id="UP000229329">
    <property type="component" value="Unassembled WGS sequence"/>
</dbReference>
<dbReference type="SMART" id="SM00731">
    <property type="entry name" value="SprT"/>
    <property type="match status" value="1"/>
</dbReference>
<sequence>MSHDFRLLKLQVQRKLKTCLDLAERHFNRSFPMPVVSYDVRGVKAGVAYLQKNCIKFNRTLLLENPEAFINQVVPHEVAHLIVYQIFGQVKPHGKEWQFVMVSLFQIPADTCHQFDVSSVQGKTYPYRCACQIHQLTVRRHQKVQHERAVYICRKCQSPLSWLDDFL</sequence>
<evidence type="ECO:0000256" key="4">
    <source>
        <dbReference type="ARBA" id="ARBA00022490"/>
    </source>
</evidence>
<feature type="active site" evidence="7">
    <location>
        <position position="77"/>
    </location>
</feature>